<keyword evidence="8" id="KW-1185">Reference proteome</keyword>
<sequence length="503" mass="54349">MASYHILRLFSFCFLLFSSASSIERSTSDPSRCNAINSFLPGKVFFQGDGGYNASDESYFFAEARLRPACIVTPTSATDVATTIQVLGGNEQGSSAPLFAIRGGGLLPNIAAANIDGGVTIDLSAMNLTIVNEDKTIASIGSGARWGNVYRTLDAFTLGIVGARIATAGVGGYFVGGGLSFFSPQKGFGCDNLANIEIVLATGEIVNANASSNADLFTALKGGSNNFGVVTRYDVQVFPQGLYWGGAIEYPPSTIVQQLEAFATFKDPRNFDPYAEVELSFFFSGQSYTVANNMFYTLPIVNASALQPFSDIQPQTLNTMRISNTSDFAEEIVAFQPSNPQGFFATTVFRTSLPLIQRIFSLWNDTTPLLQNVTGLLYNLDLQSVPTFIPGNSLGLENAAANGSNHTGSLTICLLSNYWADTADSPTMIFVTQNLLTQMKDAAKEQGLDERWEYLNYASEFQHPIESYGAASQANMRAVSKKYDPNCVFQKQVPGGFKLFTHI</sequence>
<dbReference type="PANTHER" id="PTHR42973">
    <property type="entry name" value="BINDING OXIDOREDUCTASE, PUTATIVE (AFU_ORTHOLOGUE AFUA_1G17690)-RELATED"/>
    <property type="match status" value="1"/>
</dbReference>
<evidence type="ECO:0000256" key="5">
    <source>
        <dbReference type="SAM" id="SignalP"/>
    </source>
</evidence>
<evidence type="ECO:0000256" key="4">
    <source>
        <dbReference type="ARBA" id="ARBA00023002"/>
    </source>
</evidence>
<dbReference type="InterPro" id="IPR006094">
    <property type="entry name" value="Oxid_FAD_bind_N"/>
</dbReference>
<dbReference type="GO" id="GO:0016491">
    <property type="term" value="F:oxidoreductase activity"/>
    <property type="evidence" value="ECO:0007669"/>
    <property type="project" value="UniProtKB-KW"/>
</dbReference>
<reference evidence="7 8" key="1">
    <citation type="submission" date="2018-05" db="EMBL/GenBank/DDBJ databases">
        <title>Whole genome sequencing for identification of molecular markers to develop diagnostic detection tools for the regulated plant pathogen Lachnellula willkommii.</title>
        <authorList>
            <person name="Giroux E."/>
            <person name="Bilodeau G."/>
        </authorList>
    </citation>
    <scope>NUCLEOTIDE SEQUENCE [LARGE SCALE GENOMIC DNA]</scope>
    <source>
        <strain evidence="7 8">CBS 203.66</strain>
    </source>
</reference>
<dbReference type="OrthoDB" id="2151789at2759"/>
<keyword evidence="5" id="KW-0732">Signal</keyword>
<dbReference type="AlphaFoldDB" id="A0A8T9BLY2"/>
<evidence type="ECO:0000256" key="3">
    <source>
        <dbReference type="ARBA" id="ARBA00022827"/>
    </source>
</evidence>
<dbReference type="Gene3D" id="3.30.465.10">
    <property type="match status" value="1"/>
</dbReference>
<feature type="chain" id="PRO_5035859459" evidence="5">
    <location>
        <begin position="23"/>
        <end position="503"/>
    </location>
</feature>
<protein>
    <submittedName>
        <fullName evidence="7">Bifunctional solanapyrone synthase</fullName>
    </submittedName>
</protein>
<proteinExistence type="inferred from homology"/>
<dbReference type="EMBL" id="QGMF01000107">
    <property type="protein sequence ID" value="TVY19433.1"/>
    <property type="molecule type" value="Genomic_DNA"/>
</dbReference>
<comment type="caution">
    <text evidence="7">The sequence shown here is derived from an EMBL/GenBank/DDBJ whole genome shotgun (WGS) entry which is preliminary data.</text>
</comment>
<keyword evidence="3" id="KW-0274">FAD</keyword>
<keyword evidence="2" id="KW-0285">Flavoprotein</keyword>
<feature type="domain" description="FAD-binding PCMH-type" evidence="6">
    <location>
        <begin position="64"/>
        <end position="240"/>
    </location>
</feature>
<evidence type="ECO:0000256" key="2">
    <source>
        <dbReference type="ARBA" id="ARBA00022630"/>
    </source>
</evidence>
<dbReference type="InterPro" id="IPR036318">
    <property type="entry name" value="FAD-bd_PCMH-like_sf"/>
</dbReference>
<dbReference type="InterPro" id="IPR016166">
    <property type="entry name" value="FAD-bd_PCMH"/>
</dbReference>
<evidence type="ECO:0000313" key="7">
    <source>
        <dbReference type="EMBL" id="TVY19433.1"/>
    </source>
</evidence>
<feature type="signal peptide" evidence="5">
    <location>
        <begin position="1"/>
        <end position="22"/>
    </location>
</feature>
<evidence type="ECO:0000259" key="6">
    <source>
        <dbReference type="PROSITE" id="PS51387"/>
    </source>
</evidence>
<dbReference type="SUPFAM" id="SSF56176">
    <property type="entry name" value="FAD-binding/transporter-associated domain-like"/>
    <property type="match status" value="1"/>
</dbReference>
<evidence type="ECO:0000313" key="8">
    <source>
        <dbReference type="Proteomes" id="UP000469559"/>
    </source>
</evidence>
<dbReference type="PANTHER" id="PTHR42973:SF13">
    <property type="entry name" value="FAD-BINDING PCMH-TYPE DOMAIN-CONTAINING PROTEIN"/>
    <property type="match status" value="1"/>
</dbReference>
<name>A0A8T9BLY2_9HELO</name>
<dbReference type="GO" id="GO:0071949">
    <property type="term" value="F:FAD binding"/>
    <property type="evidence" value="ECO:0007669"/>
    <property type="project" value="InterPro"/>
</dbReference>
<organism evidence="7 8">
    <name type="scientific">Lachnellula arida</name>
    <dbReference type="NCBI Taxonomy" id="1316785"/>
    <lineage>
        <taxon>Eukaryota</taxon>
        <taxon>Fungi</taxon>
        <taxon>Dikarya</taxon>
        <taxon>Ascomycota</taxon>
        <taxon>Pezizomycotina</taxon>
        <taxon>Leotiomycetes</taxon>
        <taxon>Helotiales</taxon>
        <taxon>Lachnaceae</taxon>
        <taxon>Lachnellula</taxon>
    </lineage>
</organism>
<dbReference type="Pfam" id="PF01565">
    <property type="entry name" value="FAD_binding_4"/>
    <property type="match status" value="1"/>
</dbReference>
<comment type="similarity">
    <text evidence="1">Belongs to the oxygen-dependent FAD-linked oxidoreductase family.</text>
</comment>
<evidence type="ECO:0000256" key="1">
    <source>
        <dbReference type="ARBA" id="ARBA00005466"/>
    </source>
</evidence>
<gene>
    <name evidence="7" type="primary">sol5_3</name>
    <name evidence="7" type="ORF">LARI1_G003188</name>
</gene>
<dbReference type="Proteomes" id="UP000469559">
    <property type="component" value="Unassembled WGS sequence"/>
</dbReference>
<dbReference type="InterPro" id="IPR050416">
    <property type="entry name" value="FAD-linked_Oxidoreductase"/>
</dbReference>
<keyword evidence="4" id="KW-0560">Oxidoreductase</keyword>
<accession>A0A8T9BLY2</accession>
<dbReference type="InterPro" id="IPR016169">
    <property type="entry name" value="FAD-bd_PCMH_sub2"/>
</dbReference>
<dbReference type="PROSITE" id="PS51387">
    <property type="entry name" value="FAD_PCMH"/>
    <property type="match status" value="1"/>
</dbReference>